<dbReference type="EMBL" id="JAFDST010000002">
    <property type="protein sequence ID" value="MBP1082051.1"/>
    <property type="molecule type" value="Genomic_DNA"/>
</dbReference>
<dbReference type="RefSeq" id="WP_053604851.1">
    <property type="nucleotide sequence ID" value="NZ_JARLYU010000006.1"/>
</dbReference>
<sequence length="351" mass="39279">MEIRAQGLEKKSAPRLWHWSSWIGYAALAWSIVYGIVHLYWLLGGEGYPFIQEEMVMFSAMVTYLPAQAGSIAFVVLCSLGVFFGIAMHKAWGRVVPYWLIMTYAWGLAAVLLLFVPDSSLIMIMAYAFLFKFDFSWLIFNQIICIIGALLWIFAAVSYFRRVRQACTYCGRTENGKAFVLVRWGKWITYIAAFAPIPYACTRIVWAFGVAFGVDSQFFEVNPIAQITSLVFGGICIGGGLLTLGLIQKWGEVFPRWFPFVGGKRVPILLAVIPASIVAIAVTAAGVVFTFTFFAIQLQLMPAEGILLNDIWGTIGPMLLWIPWGTALGLAAISYYYRRRGRCKYCNGSEC</sequence>
<feature type="transmembrane region" description="Helical" evidence="1">
    <location>
        <begin position="63"/>
        <end position="86"/>
    </location>
</feature>
<evidence type="ECO:0000313" key="3">
    <source>
        <dbReference type="Proteomes" id="UP000674416"/>
    </source>
</evidence>
<comment type="caution">
    <text evidence="2">The sequence shown here is derived from an EMBL/GenBank/DDBJ whole genome shotgun (WGS) entry which is preliminary data.</text>
</comment>
<evidence type="ECO:0000256" key="1">
    <source>
        <dbReference type="SAM" id="Phobius"/>
    </source>
</evidence>
<feature type="transmembrane region" description="Helical" evidence="1">
    <location>
        <begin position="318"/>
        <end position="337"/>
    </location>
</feature>
<keyword evidence="1" id="KW-0472">Membrane</keyword>
<accession>A0ABS4CWZ5</accession>
<reference evidence="2 3" key="1">
    <citation type="submission" date="2021-01" db="EMBL/GenBank/DDBJ databases">
        <title>Genomic Encyclopedia of Type Strains, Phase IV (KMG-IV): sequencing the most valuable type-strain genomes for metagenomic binning, comparative biology and taxonomic classification.</title>
        <authorList>
            <person name="Goeker M."/>
        </authorList>
    </citation>
    <scope>NUCLEOTIDE SEQUENCE [LARGE SCALE GENOMIC DNA]</scope>
    <source>
        <strain evidence="2 3">DSM 103394</strain>
    </source>
</reference>
<feature type="transmembrane region" description="Helical" evidence="1">
    <location>
        <begin position="187"/>
        <end position="212"/>
    </location>
</feature>
<name>A0ABS4CWZ5_9BACI</name>
<protein>
    <submittedName>
        <fullName evidence="2">Uncharacterized protein</fullName>
    </submittedName>
</protein>
<feature type="transmembrane region" description="Helical" evidence="1">
    <location>
        <begin position="268"/>
        <end position="298"/>
    </location>
</feature>
<proteinExistence type="predicted"/>
<feature type="transmembrane region" description="Helical" evidence="1">
    <location>
        <begin position="21"/>
        <end position="43"/>
    </location>
</feature>
<dbReference type="Proteomes" id="UP000674416">
    <property type="component" value="Unassembled WGS sequence"/>
</dbReference>
<gene>
    <name evidence="2" type="ORF">JOC74_002544</name>
</gene>
<keyword evidence="1" id="KW-1133">Transmembrane helix</keyword>
<keyword evidence="3" id="KW-1185">Reference proteome</keyword>
<organism evidence="2 3">
    <name type="scientific">Bacillus capparidis</name>
    <dbReference type="NCBI Taxonomy" id="1840411"/>
    <lineage>
        <taxon>Bacteria</taxon>
        <taxon>Bacillati</taxon>
        <taxon>Bacillota</taxon>
        <taxon>Bacilli</taxon>
        <taxon>Bacillales</taxon>
        <taxon>Bacillaceae</taxon>
        <taxon>Bacillus</taxon>
    </lineage>
</organism>
<keyword evidence="1" id="KW-0812">Transmembrane</keyword>
<evidence type="ECO:0000313" key="2">
    <source>
        <dbReference type="EMBL" id="MBP1082051.1"/>
    </source>
</evidence>
<feature type="transmembrane region" description="Helical" evidence="1">
    <location>
        <begin position="224"/>
        <end position="247"/>
    </location>
</feature>
<feature type="transmembrane region" description="Helical" evidence="1">
    <location>
        <begin position="98"/>
        <end position="129"/>
    </location>
</feature>
<feature type="transmembrane region" description="Helical" evidence="1">
    <location>
        <begin position="135"/>
        <end position="155"/>
    </location>
</feature>